<proteinExistence type="predicted"/>
<keyword evidence="8" id="KW-1185">Reference proteome</keyword>
<dbReference type="PROSITE" id="PS50196">
    <property type="entry name" value="RANBD1"/>
    <property type="match status" value="1"/>
</dbReference>
<comment type="subcellular location">
    <subcellularLocation>
        <location evidence="1">Nucleus</location>
        <location evidence="1">Nuclear pore complex</location>
    </subcellularLocation>
</comment>
<evidence type="ECO:0000259" key="6">
    <source>
        <dbReference type="PROSITE" id="PS50196"/>
    </source>
</evidence>
<evidence type="ECO:0000256" key="5">
    <source>
        <dbReference type="SAM" id="MobiDB-lite"/>
    </source>
</evidence>
<dbReference type="GO" id="GO:0015031">
    <property type="term" value="P:protein transport"/>
    <property type="evidence" value="ECO:0007669"/>
    <property type="project" value="UniProtKB-KW"/>
</dbReference>
<gene>
    <name evidence="7" type="ORF">ACH5RR_041493</name>
</gene>
<feature type="domain" description="RanBD1" evidence="6">
    <location>
        <begin position="216"/>
        <end position="345"/>
    </location>
</feature>
<dbReference type="SUPFAM" id="SSF50729">
    <property type="entry name" value="PH domain-like"/>
    <property type="match status" value="1"/>
</dbReference>
<dbReference type="Pfam" id="PF00638">
    <property type="entry name" value="Ran_BP1"/>
    <property type="match status" value="1"/>
</dbReference>
<evidence type="ECO:0000256" key="4">
    <source>
        <dbReference type="ARBA" id="ARBA00023132"/>
    </source>
</evidence>
<keyword evidence="4" id="KW-0539">Nucleus</keyword>
<keyword evidence="4" id="KW-0906">Nuclear pore complex</keyword>
<evidence type="ECO:0000256" key="1">
    <source>
        <dbReference type="ARBA" id="ARBA00004567"/>
    </source>
</evidence>
<comment type="caution">
    <text evidence="7">The sequence shown here is derived from an EMBL/GenBank/DDBJ whole genome shotgun (WGS) entry which is preliminary data.</text>
</comment>
<dbReference type="InterPro" id="IPR000156">
    <property type="entry name" value="Ran_bind_dom"/>
</dbReference>
<dbReference type="InterPro" id="IPR011993">
    <property type="entry name" value="PH-like_dom_sf"/>
</dbReference>
<protein>
    <recommendedName>
        <fullName evidence="6">RanBD1 domain-containing protein</fullName>
    </recommendedName>
</protein>
<dbReference type="CDD" id="cd13170">
    <property type="entry name" value="RanBD_NUP50"/>
    <property type="match status" value="1"/>
</dbReference>
<feature type="compositionally biased region" description="Polar residues" evidence="5">
    <location>
        <begin position="117"/>
        <end position="127"/>
    </location>
</feature>
<reference evidence="7 8" key="1">
    <citation type="submission" date="2024-11" db="EMBL/GenBank/DDBJ databases">
        <title>A near-complete genome assembly of Cinchona calisaya.</title>
        <authorList>
            <person name="Lian D.C."/>
            <person name="Zhao X.W."/>
            <person name="Wei L."/>
        </authorList>
    </citation>
    <scope>NUCLEOTIDE SEQUENCE [LARGE SCALE GENOMIC DNA]</scope>
    <source>
        <tissue evidence="7">Nenye</tissue>
    </source>
</reference>
<dbReference type="Gene3D" id="2.30.29.30">
    <property type="entry name" value="Pleckstrin-homology domain (PH domain)/Phosphotyrosine-binding domain (PTB)"/>
    <property type="match status" value="1"/>
</dbReference>
<feature type="region of interest" description="Disordered" evidence="5">
    <location>
        <begin position="117"/>
        <end position="150"/>
    </location>
</feature>
<dbReference type="PANTHER" id="PTHR23138">
    <property type="entry name" value="RAN BINDING PROTEIN"/>
    <property type="match status" value="1"/>
</dbReference>
<keyword evidence="2" id="KW-0509">mRNA transport</keyword>
<keyword evidence="3" id="KW-0811">Translocation</keyword>
<dbReference type="InterPro" id="IPR045255">
    <property type="entry name" value="RanBP1-like"/>
</dbReference>
<dbReference type="PANTHER" id="PTHR23138:SF141">
    <property type="entry name" value="NUCLEAR PORE COMPLEX PROTEIN NUP50"/>
    <property type="match status" value="1"/>
</dbReference>
<name>A0ABD2XWA0_9GENT</name>
<dbReference type="SMART" id="SM00160">
    <property type="entry name" value="RanBD"/>
    <property type="match status" value="1"/>
</dbReference>
<keyword evidence="4" id="KW-0653">Protein transport</keyword>
<feature type="region of interest" description="Disordered" evidence="5">
    <location>
        <begin position="178"/>
        <end position="218"/>
    </location>
</feature>
<accession>A0ABD2XWA0</accession>
<organism evidence="7 8">
    <name type="scientific">Cinchona calisaya</name>
    <dbReference type="NCBI Taxonomy" id="153742"/>
    <lineage>
        <taxon>Eukaryota</taxon>
        <taxon>Viridiplantae</taxon>
        <taxon>Streptophyta</taxon>
        <taxon>Embryophyta</taxon>
        <taxon>Tracheophyta</taxon>
        <taxon>Spermatophyta</taxon>
        <taxon>Magnoliopsida</taxon>
        <taxon>eudicotyledons</taxon>
        <taxon>Gunneridae</taxon>
        <taxon>Pentapetalae</taxon>
        <taxon>asterids</taxon>
        <taxon>lamiids</taxon>
        <taxon>Gentianales</taxon>
        <taxon>Rubiaceae</taxon>
        <taxon>Cinchonoideae</taxon>
        <taxon>Cinchoneae</taxon>
        <taxon>Cinchona</taxon>
    </lineage>
</organism>
<dbReference type="EMBL" id="JBJUIK010000017">
    <property type="protein sequence ID" value="KAL3498761.1"/>
    <property type="molecule type" value="Genomic_DNA"/>
</dbReference>
<dbReference type="GO" id="GO:0005643">
    <property type="term" value="C:nuclear pore"/>
    <property type="evidence" value="ECO:0007669"/>
    <property type="project" value="UniProtKB-SubCell"/>
</dbReference>
<evidence type="ECO:0000313" key="7">
    <source>
        <dbReference type="EMBL" id="KAL3498761.1"/>
    </source>
</evidence>
<feature type="compositionally biased region" description="Basic and acidic residues" evidence="5">
    <location>
        <begin position="128"/>
        <end position="141"/>
    </location>
</feature>
<dbReference type="Proteomes" id="UP001630127">
    <property type="component" value="Unassembled WGS sequence"/>
</dbReference>
<dbReference type="GO" id="GO:0051028">
    <property type="term" value="P:mRNA transport"/>
    <property type="evidence" value="ECO:0007669"/>
    <property type="project" value="UniProtKB-KW"/>
</dbReference>
<sequence length="345" mass="37699">MRGTKRFATSDLNPIPNDSILSKRIMAGSPLDSQRAEPSEEQFVTASPPLDMQRAESSRQHVRALNTQFTSWIQTQLEKHPDELWEDGVEDYLNHSKAIMEKFSDVVSWLKANTGKAENNSTLGLDSTQKKLGSESKEKENNLIFGKPGIPPASTSASFGMSWGSGVPFNSTGPFSFGIQSSVPGSQNSVSMNNDASNDLDGEDDTEQPSSPSVKKTEEKGIIVVHEVRCKLYVKSSDPTDKGAWKDKGSGRLSIKCNEGVDKGTRESKPTIVVRNDVGKLLLNAALYPGIKTNTQKNSIIAIFHTLGDGDKNETVVAGMYSIRTKSEEERDKLAEVIREYAPAS</sequence>
<evidence type="ECO:0000313" key="8">
    <source>
        <dbReference type="Proteomes" id="UP001630127"/>
    </source>
</evidence>
<feature type="compositionally biased region" description="Acidic residues" evidence="5">
    <location>
        <begin position="198"/>
        <end position="207"/>
    </location>
</feature>
<keyword evidence="2" id="KW-0813">Transport</keyword>
<evidence type="ECO:0000256" key="2">
    <source>
        <dbReference type="ARBA" id="ARBA00022816"/>
    </source>
</evidence>
<dbReference type="AlphaFoldDB" id="A0ABD2XWA0"/>
<feature type="compositionally biased region" description="Polar residues" evidence="5">
    <location>
        <begin position="178"/>
        <end position="197"/>
    </location>
</feature>
<feature type="region of interest" description="Disordered" evidence="5">
    <location>
        <begin position="1"/>
        <end position="50"/>
    </location>
</feature>
<evidence type="ECO:0000256" key="3">
    <source>
        <dbReference type="ARBA" id="ARBA00023010"/>
    </source>
</evidence>